<accession>A0A0V8B4H9</accession>
<comment type="caution">
    <text evidence="1">The sequence shown here is derived from an EMBL/GenBank/DDBJ whole genome shotgun (WGS) entry which is preliminary data.</text>
</comment>
<evidence type="ECO:0000313" key="2">
    <source>
        <dbReference type="Proteomes" id="UP000052991"/>
    </source>
</evidence>
<sequence length="46" mass="5853">MFYLENIIFYDTIKRELSLEKNYFMKEKSSYEQKTTIRKNFRYVKD</sequence>
<dbReference type="PATRIC" id="fig|1360.115.peg.2176"/>
<dbReference type="Proteomes" id="UP000052991">
    <property type="component" value="Unassembled WGS sequence"/>
</dbReference>
<gene>
    <name evidence="1" type="ORF">N42_1594</name>
</gene>
<organism evidence="1 2">
    <name type="scientific">Lactococcus lactis subsp. lactis</name>
    <name type="common">Streptococcus lactis</name>
    <dbReference type="NCBI Taxonomy" id="1360"/>
    <lineage>
        <taxon>Bacteria</taxon>
        <taxon>Bacillati</taxon>
        <taxon>Bacillota</taxon>
        <taxon>Bacilli</taxon>
        <taxon>Lactobacillales</taxon>
        <taxon>Streptococcaceae</taxon>
        <taxon>Lactococcus</taxon>
    </lineage>
</organism>
<dbReference type="EMBL" id="LKLW01000097">
    <property type="protein sequence ID" value="KSU26348.1"/>
    <property type="molecule type" value="Genomic_DNA"/>
</dbReference>
<reference evidence="2" key="1">
    <citation type="submission" date="2015-10" db="EMBL/GenBank/DDBJ databases">
        <title>Draft Genome Sequences of 11 Lactococcus lactis subspecies cremoris strains.</title>
        <authorList>
            <person name="Wels M."/>
            <person name="Backus L."/>
            <person name="Boekhorst J."/>
            <person name="Dijkstra A."/>
            <person name="Beerthuizen M."/>
            <person name="Kelly W."/>
            <person name="Siezen R."/>
            <person name="Bachmann H."/>
            <person name="Van Hijum S."/>
        </authorList>
    </citation>
    <scope>NUCLEOTIDE SEQUENCE [LARGE SCALE GENOMIC DNA]</scope>
    <source>
        <strain evidence="2">N42</strain>
    </source>
</reference>
<proteinExistence type="predicted"/>
<protein>
    <submittedName>
        <fullName evidence="1">Uncharacterized protein</fullName>
    </submittedName>
</protein>
<evidence type="ECO:0000313" key="1">
    <source>
        <dbReference type="EMBL" id="KSU26348.1"/>
    </source>
</evidence>
<dbReference type="AlphaFoldDB" id="A0A0V8B4H9"/>
<name>A0A0V8B4H9_LACLL</name>